<comment type="caution">
    <text evidence="4">The sequence shown here is derived from an EMBL/GenBank/DDBJ whole genome shotgun (WGS) entry which is preliminary data.</text>
</comment>
<dbReference type="SUPFAM" id="SSF51445">
    <property type="entry name" value="(Trans)glycosidases"/>
    <property type="match status" value="1"/>
</dbReference>
<dbReference type="GO" id="GO:0008061">
    <property type="term" value="F:chitin binding"/>
    <property type="evidence" value="ECO:0007669"/>
    <property type="project" value="InterPro"/>
</dbReference>
<gene>
    <name evidence="4" type="ORF">VTHSUH11_07780</name>
</gene>
<proteinExistence type="predicted"/>
<name>A0A2S7ZNK2_9FIRM</name>
<dbReference type="Gene3D" id="3.10.50.10">
    <property type="match status" value="1"/>
</dbReference>
<feature type="domain" description="GH18" evidence="3">
    <location>
        <begin position="129"/>
        <end position="440"/>
    </location>
</feature>
<dbReference type="Proteomes" id="UP000238877">
    <property type="component" value="Unassembled WGS sequence"/>
</dbReference>
<dbReference type="PROSITE" id="PS51910">
    <property type="entry name" value="GH18_2"/>
    <property type="match status" value="1"/>
</dbReference>
<dbReference type="InterPro" id="IPR029070">
    <property type="entry name" value="Chitinase_insertion_sf"/>
</dbReference>
<feature type="signal peptide" evidence="2">
    <location>
        <begin position="1"/>
        <end position="26"/>
    </location>
</feature>
<dbReference type="GO" id="GO:0016787">
    <property type="term" value="F:hydrolase activity"/>
    <property type="evidence" value="ECO:0007669"/>
    <property type="project" value="UniProtKB-KW"/>
</dbReference>
<accession>A0A2S7ZNK2</accession>
<keyword evidence="2" id="KW-0732">Signal</keyword>
<sequence length="539" mass="60089">MLRKFAMVTTLAAAVLSSISGNTVKAEVLVPLQQYLNTTNRNYEANQYKTSYTIYVPQLELNGTTITMNPKAVGEPVKLPITKRNGMEYVDLEGTTPLIGVTYTKNDGQLQVSPAPETMQVLQNKPVQGPLSWAFDPWPNQGAPYAEKLNASGDNIISPSWFKLHSLGLESSPNIDIDYVKVYKTNGYHVWPLITNRFDPGFTSGILADEALWKKYAQNLIHYAYIYGFSGYNFDFENVDYADRDRLTKFVAYLADELHKYNIQSSVDVTGYSNSPNWSLVYDRKSFADSVDYVVLMAYDETWTKSTIAGPVASYPWVRDHAEKMLQEVPSQKLVLGIPFYTRIWHESGGVARGETLAIKNEPTYFSNYASNIIWNDTLKSYYAAIPTTSGTDKIWFEDNKSLGYKLNLVKELQLAGFAAWRKGFEDDNTITMIQGIDLGKGTPNTAPVAEAPKPVVEKPLTKAERKALEKAAKEKAKAEAKAAKEKAKAETKAAKEKAKAEAKASKERTKANAKTVNEKQKVDNDIASIVPAVQVVKK</sequence>
<dbReference type="AlphaFoldDB" id="A0A2S7ZNK2"/>
<dbReference type="STRING" id="1110546.GCA_001078375_01114"/>
<keyword evidence="4" id="KW-0378">Hydrolase</keyword>
<dbReference type="InterPro" id="IPR011583">
    <property type="entry name" value="Chitinase_II/V-like_cat"/>
</dbReference>
<dbReference type="Pfam" id="PF00704">
    <property type="entry name" value="Glyco_hydro_18"/>
    <property type="match status" value="1"/>
</dbReference>
<dbReference type="InterPro" id="IPR017853">
    <property type="entry name" value="GH"/>
</dbReference>
<dbReference type="GO" id="GO:0005975">
    <property type="term" value="P:carbohydrate metabolic process"/>
    <property type="evidence" value="ECO:0007669"/>
    <property type="project" value="InterPro"/>
</dbReference>
<evidence type="ECO:0000259" key="3">
    <source>
        <dbReference type="PROSITE" id="PS51910"/>
    </source>
</evidence>
<feature type="region of interest" description="Disordered" evidence="1">
    <location>
        <begin position="480"/>
        <end position="520"/>
    </location>
</feature>
<feature type="chain" id="PRO_5015556003" evidence="2">
    <location>
        <begin position="27"/>
        <end position="539"/>
    </location>
</feature>
<reference evidence="4 5" key="1">
    <citation type="submission" date="2018-01" db="EMBL/GenBank/DDBJ databases">
        <title>Draft genome sequences of clinical isolates and type strains of oral Veillonella including Veillonella infantum sp., nov.</title>
        <authorList>
            <person name="Mashima I."/>
            <person name="Liao Y.-C."/>
            <person name="Sabharwal A."/>
            <person name="Haase E.M."/>
            <person name="Nakazawa F."/>
            <person name="Scannapieco F.A."/>
        </authorList>
    </citation>
    <scope>NUCLEOTIDE SEQUENCE [LARGE SCALE GENOMIC DNA]</scope>
    <source>
        <strain evidence="4 5">Y6</strain>
    </source>
</reference>
<dbReference type="PANTHER" id="PTHR46066">
    <property type="entry name" value="CHITINASE DOMAIN-CONTAINING PROTEIN 1 FAMILY MEMBER"/>
    <property type="match status" value="1"/>
</dbReference>
<dbReference type="SMART" id="SM00636">
    <property type="entry name" value="Glyco_18"/>
    <property type="match status" value="1"/>
</dbReference>
<protein>
    <submittedName>
        <fullName evidence="4">Glycosyl hydrolase family 18</fullName>
    </submittedName>
</protein>
<dbReference type="RefSeq" id="WP_105093244.1">
    <property type="nucleotide sequence ID" value="NZ_PPDF01000012.1"/>
</dbReference>
<evidence type="ECO:0000313" key="5">
    <source>
        <dbReference type="Proteomes" id="UP000238877"/>
    </source>
</evidence>
<dbReference type="InterPro" id="IPR001223">
    <property type="entry name" value="Glyco_hydro18_cat"/>
</dbReference>
<dbReference type="Gene3D" id="3.20.20.80">
    <property type="entry name" value="Glycosidases"/>
    <property type="match status" value="1"/>
</dbReference>
<organism evidence="4 5">
    <name type="scientific">Veillonella tobetsuensis</name>
    <dbReference type="NCBI Taxonomy" id="1110546"/>
    <lineage>
        <taxon>Bacteria</taxon>
        <taxon>Bacillati</taxon>
        <taxon>Bacillota</taxon>
        <taxon>Negativicutes</taxon>
        <taxon>Veillonellales</taxon>
        <taxon>Veillonellaceae</taxon>
        <taxon>Veillonella</taxon>
    </lineage>
</organism>
<dbReference type="PANTHER" id="PTHR46066:SF2">
    <property type="entry name" value="CHITINASE DOMAIN-CONTAINING PROTEIN 1"/>
    <property type="match status" value="1"/>
</dbReference>
<evidence type="ECO:0000313" key="4">
    <source>
        <dbReference type="EMBL" id="PQL24873.1"/>
    </source>
</evidence>
<dbReference type="EMBL" id="PPDF01000012">
    <property type="protein sequence ID" value="PQL24873.1"/>
    <property type="molecule type" value="Genomic_DNA"/>
</dbReference>
<evidence type="ECO:0000256" key="1">
    <source>
        <dbReference type="SAM" id="MobiDB-lite"/>
    </source>
</evidence>
<evidence type="ECO:0000256" key="2">
    <source>
        <dbReference type="SAM" id="SignalP"/>
    </source>
</evidence>